<evidence type="ECO:0000256" key="1">
    <source>
        <dbReference type="ARBA" id="ARBA00004191"/>
    </source>
</evidence>
<evidence type="ECO:0000256" key="6">
    <source>
        <dbReference type="RuleBase" id="RU365009"/>
    </source>
</evidence>
<proteinExistence type="inferred from homology"/>
<evidence type="ECO:0000313" key="8">
    <source>
        <dbReference type="Proteomes" id="UP000383932"/>
    </source>
</evidence>
<sequence>MRSVIPFVIVAGLAAAIPTPSSLVVRQTAYDVAADVSTDYVDVNKRSSCNSLLEDGCGPLRLSGDSKSGLLGADSEIAGIHLRHVKRGGLLDGLGTNGLGDKLDLSGLKNGGAFAGLDRPLGGIGIKRDPFGENKRLLTLGRPVSGFNPDGNCPAGRRYCCRHVRSYSDPRNSGLLGSAFVQDGSMNDLLVGLTCDLVAGTLAPNSCDNHAVCCTSQRATREGIISLGCTPWGVDINI</sequence>
<evidence type="ECO:0000256" key="2">
    <source>
        <dbReference type="ARBA" id="ARBA00010446"/>
    </source>
</evidence>
<dbReference type="CDD" id="cd23507">
    <property type="entry name" value="hydrophobin_I"/>
    <property type="match status" value="1"/>
</dbReference>
<dbReference type="Proteomes" id="UP000383932">
    <property type="component" value="Unassembled WGS sequence"/>
</dbReference>
<keyword evidence="3 6" id="KW-0134">Cell wall</keyword>
<name>A0A5N5QNG2_9AGAM</name>
<comment type="similarity">
    <text evidence="2 6">Belongs to the fungal hydrophobin family.</text>
</comment>
<gene>
    <name evidence="7" type="ORF">CTheo_3306</name>
</gene>
<dbReference type="SMART" id="SM00075">
    <property type="entry name" value="HYDRO"/>
    <property type="match status" value="1"/>
</dbReference>
<evidence type="ECO:0000256" key="5">
    <source>
        <dbReference type="ARBA" id="ARBA00023157"/>
    </source>
</evidence>
<evidence type="ECO:0000256" key="3">
    <source>
        <dbReference type="ARBA" id="ARBA00022512"/>
    </source>
</evidence>
<organism evidence="7 8">
    <name type="scientific">Ceratobasidium theobromae</name>
    <dbReference type="NCBI Taxonomy" id="1582974"/>
    <lineage>
        <taxon>Eukaryota</taxon>
        <taxon>Fungi</taxon>
        <taxon>Dikarya</taxon>
        <taxon>Basidiomycota</taxon>
        <taxon>Agaricomycotina</taxon>
        <taxon>Agaricomycetes</taxon>
        <taxon>Cantharellales</taxon>
        <taxon>Ceratobasidiaceae</taxon>
        <taxon>Ceratobasidium</taxon>
    </lineage>
</organism>
<dbReference type="GO" id="GO:0009277">
    <property type="term" value="C:fungal-type cell wall"/>
    <property type="evidence" value="ECO:0007669"/>
    <property type="project" value="InterPro"/>
</dbReference>
<reference evidence="7 8" key="1">
    <citation type="journal article" date="2019" name="Fungal Biol. Biotechnol.">
        <title>Draft genome sequence of fastidious pathogen Ceratobasidium theobromae, which causes vascular-streak dieback in Theobroma cacao.</title>
        <authorList>
            <person name="Ali S.S."/>
            <person name="Asman A."/>
            <person name="Shao J."/>
            <person name="Firmansyah A.P."/>
            <person name="Susilo A.W."/>
            <person name="Rosmana A."/>
            <person name="McMahon P."/>
            <person name="Junaid M."/>
            <person name="Guest D."/>
            <person name="Kheng T.Y."/>
            <person name="Meinhardt L.W."/>
            <person name="Bailey B.A."/>
        </authorList>
    </citation>
    <scope>NUCLEOTIDE SEQUENCE [LARGE SCALE GENOMIC DNA]</scope>
    <source>
        <strain evidence="7 8">CT2</strain>
    </source>
</reference>
<dbReference type="AlphaFoldDB" id="A0A5N5QNG2"/>
<comment type="subcellular location">
    <subcellularLocation>
        <location evidence="1 6">Secreted</location>
        <location evidence="1 6">Cell wall</location>
    </subcellularLocation>
</comment>
<protein>
    <recommendedName>
        <fullName evidence="6">Hydrophobin</fullName>
    </recommendedName>
</protein>
<dbReference type="Pfam" id="PF01185">
    <property type="entry name" value="Hydrophobin"/>
    <property type="match status" value="1"/>
</dbReference>
<feature type="signal peptide" evidence="6">
    <location>
        <begin position="1"/>
        <end position="16"/>
    </location>
</feature>
<dbReference type="EMBL" id="SSOP01000042">
    <property type="protein sequence ID" value="KAB5593224.1"/>
    <property type="molecule type" value="Genomic_DNA"/>
</dbReference>
<accession>A0A5N5QNG2</accession>
<dbReference type="InterPro" id="IPR001338">
    <property type="entry name" value="Class_I_Hydrophobin"/>
</dbReference>
<keyword evidence="4 6" id="KW-0964">Secreted</keyword>
<keyword evidence="6" id="KW-0732">Signal</keyword>
<comment type="caution">
    <text evidence="7">The sequence shown here is derived from an EMBL/GenBank/DDBJ whole genome shotgun (WGS) entry which is preliminary data.</text>
</comment>
<evidence type="ECO:0000313" key="7">
    <source>
        <dbReference type="EMBL" id="KAB5593224.1"/>
    </source>
</evidence>
<dbReference type="GO" id="GO:0005199">
    <property type="term" value="F:structural constituent of cell wall"/>
    <property type="evidence" value="ECO:0007669"/>
    <property type="project" value="InterPro"/>
</dbReference>
<keyword evidence="8" id="KW-1185">Reference proteome</keyword>
<keyword evidence="5 6" id="KW-1015">Disulfide bond</keyword>
<dbReference type="OrthoDB" id="3183417at2759"/>
<evidence type="ECO:0000256" key="4">
    <source>
        <dbReference type="ARBA" id="ARBA00022525"/>
    </source>
</evidence>
<feature type="chain" id="PRO_5024476943" description="Hydrophobin" evidence="6">
    <location>
        <begin position="17"/>
        <end position="238"/>
    </location>
</feature>